<evidence type="ECO:0000259" key="2">
    <source>
        <dbReference type="SMART" id="SM00014"/>
    </source>
</evidence>
<dbReference type="Pfam" id="PF01569">
    <property type="entry name" value="PAP2"/>
    <property type="match status" value="1"/>
</dbReference>
<gene>
    <name evidence="3" type="ORF">ACFQRG_02265</name>
</gene>
<accession>A0ABW2PQY1</accession>
<dbReference type="InterPro" id="IPR036938">
    <property type="entry name" value="PAP2/HPO_sf"/>
</dbReference>
<feature type="transmembrane region" description="Helical" evidence="1">
    <location>
        <begin position="12"/>
        <end position="32"/>
    </location>
</feature>
<sequence>MNRADLRKSIILIICLGIVFFALGFLTFMPWFTDFDNKLLNLLNGVRQPGVISFFKVMTMIGSSIVVLPVAVVFIVIFLFLHRSISAVATLFSFFGVRLLNIILKSIFLRERPAGHHFVKASGYSFPSGHTMNAIGVYGTIAFILYRILKDQTVKWTVTVLFMLLILFIGLSRPMLGVHYFSDIAAGYSAGGVWLVVMSMIVRNFEKEKAQEH</sequence>
<dbReference type="InterPro" id="IPR000326">
    <property type="entry name" value="PAP2/HPO"/>
</dbReference>
<feature type="transmembrane region" description="Helical" evidence="1">
    <location>
        <begin position="156"/>
        <end position="172"/>
    </location>
</feature>
<dbReference type="Proteomes" id="UP001596505">
    <property type="component" value="Unassembled WGS sequence"/>
</dbReference>
<protein>
    <submittedName>
        <fullName evidence="3">Phosphatase PAP2 family protein</fullName>
    </submittedName>
</protein>
<feature type="transmembrane region" description="Helical" evidence="1">
    <location>
        <begin position="88"/>
        <end position="109"/>
    </location>
</feature>
<comment type="caution">
    <text evidence="3">The sequence shown here is derived from an EMBL/GenBank/DDBJ whole genome shotgun (WGS) entry which is preliminary data.</text>
</comment>
<feature type="transmembrane region" description="Helical" evidence="1">
    <location>
        <begin position="129"/>
        <end position="149"/>
    </location>
</feature>
<feature type="transmembrane region" description="Helical" evidence="1">
    <location>
        <begin position="184"/>
        <end position="202"/>
    </location>
</feature>
<dbReference type="EMBL" id="JBHTCO010000002">
    <property type="protein sequence ID" value="MFC7391818.1"/>
    <property type="molecule type" value="Genomic_DNA"/>
</dbReference>
<feature type="transmembrane region" description="Helical" evidence="1">
    <location>
        <begin position="52"/>
        <end position="81"/>
    </location>
</feature>
<evidence type="ECO:0000313" key="3">
    <source>
        <dbReference type="EMBL" id="MFC7391818.1"/>
    </source>
</evidence>
<organism evidence="3 4">
    <name type="scientific">Scopulibacillus cellulosilyticus</name>
    <dbReference type="NCBI Taxonomy" id="2665665"/>
    <lineage>
        <taxon>Bacteria</taxon>
        <taxon>Bacillati</taxon>
        <taxon>Bacillota</taxon>
        <taxon>Bacilli</taxon>
        <taxon>Bacillales</taxon>
        <taxon>Sporolactobacillaceae</taxon>
        <taxon>Scopulibacillus</taxon>
    </lineage>
</organism>
<dbReference type="SUPFAM" id="SSF48317">
    <property type="entry name" value="Acid phosphatase/Vanadium-dependent haloperoxidase"/>
    <property type="match status" value="1"/>
</dbReference>
<evidence type="ECO:0000256" key="1">
    <source>
        <dbReference type="SAM" id="Phobius"/>
    </source>
</evidence>
<keyword evidence="1" id="KW-1133">Transmembrane helix</keyword>
<dbReference type="RefSeq" id="WP_380963182.1">
    <property type="nucleotide sequence ID" value="NZ_JBHTCO010000002.1"/>
</dbReference>
<dbReference type="PANTHER" id="PTHR14969">
    <property type="entry name" value="SPHINGOSINE-1-PHOSPHATE PHOSPHOHYDROLASE"/>
    <property type="match status" value="1"/>
</dbReference>
<keyword evidence="1" id="KW-0472">Membrane</keyword>
<dbReference type="Gene3D" id="1.20.144.10">
    <property type="entry name" value="Phosphatidic acid phosphatase type 2/haloperoxidase"/>
    <property type="match status" value="1"/>
</dbReference>
<proteinExistence type="predicted"/>
<reference evidence="4" key="1">
    <citation type="journal article" date="2019" name="Int. J. Syst. Evol. Microbiol.">
        <title>The Global Catalogue of Microorganisms (GCM) 10K type strain sequencing project: providing services to taxonomists for standard genome sequencing and annotation.</title>
        <authorList>
            <consortium name="The Broad Institute Genomics Platform"/>
            <consortium name="The Broad Institute Genome Sequencing Center for Infectious Disease"/>
            <person name="Wu L."/>
            <person name="Ma J."/>
        </authorList>
    </citation>
    <scope>NUCLEOTIDE SEQUENCE [LARGE SCALE GENOMIC DNA]</scope>
    <source>
        <strain evidence="4">CGMCC 1.16305</strain>
    </source>
</reference>
<evidence type="ECO:0000313" key="4">
    <source>
        <dbReference type="Proteomes" id="UP001596505"/>
    </source>
</evidence>
<keyword evidence="4" id="KW-1185">Reference proteome</keyword>
<keyword evidence="1" id="KW-0812">Transmembrane</keyword>
<dbReference type="SMART" id="SM00014">
    <property type="entry name" value="acidPPc"/>
    <property type="match status" value="1"/>
</dbReference>
<feature type="domain" description="Phosphatidic acid phosphatase type 2/haloperoxidase" evidence="2">
    <location>
        <begin position="87"/>
        <end position="199"/>
    </location>
</feature>
<dbReference type="CDD" id="cd03392">
    <property type="entry name" value="PAP2_like_2"/>
    <property type="match status" value="1"/>
</dbReference>
<dbReference type="PANTHER" id="PTHR14969:SF13">
    <property type="entry name" value="AT30094P"/>
    <property type="match status" value="1"/>
</dbReference>
<name>A0ABW2PQY1_9BACL</name>